<dbReference type="AlphaFoldDB" id="A0A1T5M688"/>
<dbReference type="CDD" id="cd07583">
    <property type="entry name" value="nitrilase_5"/>
    <property type="match status" value="1"/>
</dbReference>
<dbReference type="InterPro" id="IPR003010">
    <property type="entry name" value="C-N_Hydrolase"/>
</dbReference>
<evidence type="ECO:0000313" key="4">
    <source>
        <dbReference type="Proteomes" id="UP000190285"/>
    </source>
</evidence>
<keyword evidence="4" id="KW-1185">Reference proteome</keyword>
<gene>
    <name evidence="3" type="ORF">SAMN02194393_03960</name>
</gene>
<dbReference type="EMBL" id="FUZT01000010">
    <property type="protein sequence ID" value="SKC83643.1"/>
    <property type="molecule type" value="Genomic_DNA"/>
</dbReference>
<protein>
    <submittedName>
        <fullName evidence="3">Carbon-nitrogen hydrolase</fullName>
    </submittedName>
</protein>
<dbReference type="SUPFAM" id="SSF56317">
    <property type="entry name" value="Carbon-nitrogen hydrolase"/>
    <property type="match status" value="1"/>
</dbReference>
<dbReference type="Gene3D" id="3.60.110.10">
    <property type="entry name" value="Carbon-nitrogen hydrolase"/>
    <property type="match status" value="1"/>
</dbReference>
<dbReference type="PANTHER" id="PTHR23088:SF27">
    <property type="entry name" value="DEAMINATED GLUTATHIONE AMIDASE"/>
    <property type="match status" value="1"/>
</dbReference>
<feature type="domain" description="CN hydrolase" evidence="2">
    <location>
        <begin position="16"/>
        <end position="255"/>
    </location>
</feature>
<organism evidence="3 4">
    <name type="scientific">Maledivibacter halophilus</name>
    <dbReference type="NCBI Taxonomy" id="36842"/>
    <lineage>
        <taxon>Bacteria</taxon>
        <taxon>Bacillati</taxon>
        <taxon>Bacillota</taxon>
        <taxon>Clostridia</taxon>
        <taxon>Peptostreptococcales</taxon>
        <taxon>Caminicellaceae</taxon>
        <taxon>Maledivibacter</taxon>
    </lineage>
</organism>
<dbReference type="STRING" id="36842.SAMN02194393_03960"/>
<reference evidence="3 4" key="1">
    <citation type="submission" date="2017-02" db="EMBL/GenBank/DDBJ databases">
        <authorList>
            <person name="Peterson S.W."/>
        </authorList>
    </citation>
    <scope>NUCLEOTIDE SEQUENCE [LARGE SCALE GENOMIC DNA]</scope>
    <source>
        <strain evidence="3 4">M1</strain>
    </source>
</reference>
<dbReference type="GO" id="GO:0016787">
    <property type="term" value="F:hydrolase activity"/>
    <property type="evidence" value="ECO:0007669"/>
    <property type="project" value="UniProtKB-KW"/>
</dbReference>
<dbReference type="Pfam" id="PF00795">
    <property type="entry name" value="CN_hydrolase"/>
    <property type="match status" value="1"/>
</dbReference>
<dbReference type="PANTHER" id="PTHR23088">
    <property type="entry name" value="NITRILASE-RELATED"/>
    <property type="match status" value="1"/>
</dbReference>
<dbReference type="PROSITE" id="PS50263">
    <property type="entry name" value="CN_HYDROLASE"/>
    <property type="match status" value="1"/>
</dbReference>
<evidence type="ECO:0000259" key="2">
    <source>
        <dbReference type="PROSITE" id="PS50263"/>
    </source>
</evidence>
<dbReference type="Proteomes" id="UP000190285">
    <property type="component" value="Unassembled WGS sequence"/>
</dbReference>
<name>A0A1T5M688_9FIRM</name>
<dbReference type="InterPro" id="IPR036526">
    <property type="entry name" value="C-N_Hydrolase_sf"/>
</dbReference>
<accession>A0A1T5M688</accession>
<proteinExistence type="inferred from homology"/>
<keyword evidence="3" id="KW-0378">Hydrolase</keyword>
<evidence type="ECO:0000256" key="1">
    <source>
        <dbReference type="ARBA" id="ARBA00010613"/>
    </source>
</evidence>
<sequence>MGLPSVEGERRIDMTFKAAMIQLDIVYKDPDKNLSKVKDLLKKAMKDKPDMIVLPETWTTGYSEEVFHSVEKYGEYENGKIVNSLKEMAFKNKVWIVGGSIVEKDENGIYNTIFLIDRNGEVKGKYRKMHLYSAMDEDIGFKNGMDMPVFDTEFGKISLMTCYDIRFVELSRTYALRGAEAIIVVSNFPNPKLNHWRVLLQARAIENQLYIIACNRVGSAGNSSYFGHSLIIDPWGNVLEEGDEEESILIGEVDFEKVKEVRNIIPMYYDRRPQSYPNDILKVEKEGSCAEKNNR</sequence>
<dbReference type="RefSeq" id="WP_244282164.1">
    <property type="nucleotide sequence ID" value="NZ_FUZT01000010.1"/>
</dbReference>
<evidence type="ECO:0000313" key="3">
    <source>
        <dbReference type="EMBL" id="SKC83643.1"/>
    </source>
</evidence>
<comment type="similarity">
    <text evidence="1">Belongs to the carbon-nitrogen hydrolase superfamily. NIT1/NIT2 family.</text>
</comment>